<dbReference type="GO" id="GO:1990351">
    <property type="term" value="C:transporter complex"/>
    <property type="evidence" value="ECO:0007669"/>
    <property type="project" value="TreeGrafter"/>
</dbReference>
<dbReference type="InterPro" id="IPR050218">
    <property type="entry name" value="LptD"/>
</dbReference>
<dbReference type="AlphaFoldDB" id="A0A3A4N9F9"/>
<dbReference type="Pfam" id="PF03968">
    <property type="entry name" value="LptD_N"/>
    <property type="match status" value="1"/>
</dbReference>
<dbReference type="InterPro" id="IPR005653">
    <property type="entry name" value="OstA-like_N"/>
</dbReference>
<evidence type="ECO:0000256" key="1">
    <source>
        <dbReference type="ARBA" id="ARBA00023237"/>
    </source>
</evidence>
<name>A0A3A4N9F9_ABYX5</name>
<dbReference type="PANTHER" id="PTHR30189:SF1">
    <property type="entry name" value="LPS-ASSEMBLY PROTEIN LPTD"/>
    <property type="match status" value="1"/>
</dbReference>
<keyword evidence="1" id="KW-0998">Cell outer membrane</keyword>
<comment type="caution">
    <text evidence="3">The sequence shown here is derived from an EMBL/GenBank/DDBJ whole genome shotgun (WGS) entry which is preliminary data.</text>
</comment>
<evidence type="ECO:0000313" key="4">
    <source>
        <dbReference type="Proteomes" id="UP000265882"/>
    </source>
</evidence>
<sequence length="706" mass="81489">MPSSRARGRRLFFWVFMLVVFPVSKPGWAEERLNEDELILFSKEEPVYFSADRVTYDRDTGIVTGEGNVEIVQAESKLEGDRAVINTLRELAEIEGNVKATSRGAVVEGTRGLYDFSAGEGVFYEARGYNDPWYVSAEEIQRVPSGEYAVRNASLTTCELPDPHYALRARSVEVVPDERITARNLTLFAGPVPIFYFPYYSQDLDTRVPPIELEAGTQSDVGAYLGLAYEVEPAEGVSLKPHVRAFTESGVGAGLDGELELFEGDGRGWFDTFYIYDLSDEAEEPGVDEHRGTAYAFYRQNLPHEWNAIFRAEYNTDEEFLKTYSFDKYEDREPPQSFFNLERTGTHDVISFLTSVRLADYVEQVERFPQLRLELLEQRIGDTGFFFSGGNQSAYLNHEPEDFHTARNFTDARIAYPVRLWNRLEFVPFVEGDATYYSDTLDEEDDEFRLSWSTGVAAQTKVQRVYGSLFPMYSNFRHVMVPTVTYRFRPEPDDRPEDLLQFDNVDRIDRANSVEIEVRNYLQAKRRDGLKREVLQYRITAGVEFDDGEDKLAELDNELWIIPIPHWQLVLKAFSDFRDETRNDLASAILRYSNPELFEAHIGATHGDSLESPSTTQLVYAASKSFGPVWRAGFEQRYDFSEDELSYQELWVWHSLDCLEFFLVLRDRREATSIMALVNITAFPMRRIERTTDIEPIEEKQWPTFW</sequence>
<evidence type="ECO:0000259" key="2">
    <source>
        <dbReference type="Pfam" id="PF03968"/>
    </source>
</evidence>
<feature type="domain" description="Organic solvent tolerance-like N-terminal" evidence="2">
    <location>
        <begin position="50"/>
        <end position="140"/>
    </location>
</feature>
<dbReference type="PANTHER" id="PTHR30189">
    <property type="entry name" value="LPS-ASSEMBLY PROTEIN"/>
    <property type="match status" value="1"/>
</dbReference>
<dbReference type="Gene3D" id="2.60.450.10">
    <property type="entry name" value="Lipopolysaccharide (LPS) transport protein A like domain"/>
    <property type="match status" value="1"/>
</dbReference>
<protein>
    <recommendedName>
        <fullName evidence="2">Organic solvent tolerance-like N-terminal domain-containing protein</fullName>
    </recommendedName>
</protein>
<accession>A0A3A4N9F9</accession>
<proteinExistence type="predicted"/>
<dbReference type="EMBL" id="QZKU01000137">
    <property type="protein sequence ID" value="RJP15275.1"/>
    <property type="molecule type" value="Genomic_DNA"/>
</dbReference>
<dbReference type="Proteomes" id="UP000265882">
    <property type="component" value="Unassembled WGS sequence"/>
</dbReference>
<organism evidence="3 4">
    <name type="scientific">Abyssobacteria bacterium (strain SURF_5)</name>
    <dbReference type="NCBI Taxonomy" id="2093360"/>
    <lineage>
        <taxon>Bacteria</taxon>
        <taxon>Pseudomonadati</taxon>
        <taxon>Candidatus Hydrogenedentota</taxon>
        <taxon>Candidatus Abyssobacteria</taxon>
    </lineage>
</organism>
<reference evidence="3 4" key="1">
    <citation type="journal article" date="2017" name="ISME J.">
        <title>Energy and carbon metabolisms in a deep terrestrial subsurface fluid microbial community.</title>
        <authorList>
            <person name="Momper L."/>
            <person name="Jungbluth S.P."/>
            <person name="Lee M.D."/>
            <person name="Amend J.P."/>
        </authorList>
    </citation>
    <scope>NUCLEOTIDE SEQUENCE [LARGE SCALE GENOMIC DNA]</scope>
    <source>
        <strain evidence="3">SURF_5</strain>
    </source>
</reference>
<keyword evidence="1" id="KW-0472">Membrane</keyword>
<gene>
    <name evidence="3" type="ORF">C4520_20435</name>
</gene>
<dbReference type="GO" id="GO:0009279">
    <property type="term" value="C:cell outer membrane"/>
    <property type="evidence" value="ECO:0007669"/>
    <property type="project" value="TreeGrafter"/>
</dbReference>
<evidence type="ECO:0000313" key="3">
    <source>
        <dbReference type="EMBL" id="RJP15275.1"/>
    </source>
</evidence>